<keyword evidence="2" id="KW-1185">Reference proteome</keyword>
<gene>
    <name evidence="1" type="ORF">NP064_12570</name>
</gene>
<dbReference type="EMBL" id="CP101988">
    <property type="protein sequence ID" value="UUI74622.1"/>
    <property type="molecule type" value="Genomic_DNA"/>
</dbReference>
<name>A0ABY5KVV4_9CELL</name>
<evidence type="ECO:0000313" key="2">
    <source>
        <dbReference type="Proteomes" id="UP001316189"/>
    </source>
</evidence>
<evidence type="ECO:0000313" key="1">
    <source>
        <dbReference type="EMBL" id="UUI74622.1"/>
    </source>
</evidence>
<protein>
    <submittedName>
        <fullName evidence="1">Uncharacterized protein</fullName>
    </submittedName>
</protein>
<reference evidence="1 2" key="1">
    <citation type="submission" date="2022-07" db="EMBL/GenBank/DDBJ databases">
        <title>Novel species in genus cellulomonas.</title>
        <authorList>
            <person name="Ye L."/>
        </authorList>
    </citation>
    <scope>NUCLEOTIDE SEQUENCE [LARGE SCALE GENOMIC DNA]</scope>
    <source>
        <strain evidence="2">zg-Y338</strain>
    </source>
</reference>
<dbReference type="RefSeq" id="WP_227570663.1">
    <property type="nucleotide sequence ID" value="NZ_CP101988.1"/>
</dbReference>
<proteinExistence type="predicted"/>
<accession>A0ABY5KVV4</accession>
<organism evidence="1 2">
    <name type="scientific">Cellulomonas chengniuliangii</name>
    <dbReference type="NCBI Taxonomy" id="2968084"/>
    <lineage>
        <taxon>Bacteria</taxon>
        <taxon>Bacillati</taxon>
        <taxon>Actinomycetota</taxon>
        <taxon>Actinomycetes</taxon>
        <taxon>Micrococcales</taxon>
        <taxon>Cellulomonadaceae</taxon>
        <taxon>Cellulomonas</taxon>
    </lineage>
</organism>
<sequence>MASVRPDGRAVGVELAEHDTASVRVLVERLSSTGADADVQFTGDNAPLTRVRHAVLAEADSVFLLMTVTGVKAAAEPTRGAVVPMGGASGMINGMTPLTTIKVPRTLRDRLAARAHRENTTLAGALEHVLDETEEHEFWESVRASNAASPQDSLASVALRDNLGDPDDDAIEADAW</sequence>
<dbReference type="Proteomes" id="UP001316189">
    <property type="component" value="Chromosome"/>
</dbReference>